<keyword evidence="4" id="KW-1185">Reference proteome</keyword>
<evidence type="ECO:0008006" key="5">
    <source>
        <dbReference type="Google" id="ProtNLM"/>
    </source>
</evidence>
<name>A0A0D8JCP8_9BACT</name>
<protein>
    <recommendedName>
        <fullName evidence="5">Chromosome segregation protein SMC</fullName>
    </recommendedName>
</protein>
<keyword evidence="2" id="KW-1133">Transmembrane helix</keyword>
<accession>A0A0D8JCP8</accession>
<keyword evidence="2" id="KW-0812">Transmembrane</keyword>
<dbReference type="RefSeq" id="WP_045026043.1">
    <property type="nucleotide sequence ID" value="NZ_JRHC01000001.1"/>
</dbReference>
<feature type="coiled-coil region" evidence="1">
    <location>
        <begin position="120"/>
        <end position="178"/>
    </location>
</feature>
<dbReference type="AlphaFoldDB" id="A0A0D8JCP8"/>
<feature type="transmembrane region" description="Helical" evidence="2">
    <location>
        <begin position="19"/>
        <end position="37"/>
    </location>
</feature>
<proteinExistence type="predicted"/>
<evidence type="ECO:0000313" key="3">
    <source>
        <dbReference type="EMBL" id="KJF44489.1"/>
    </source>
</evidence>
<organism evidence="3 4">
    <name type="scientific">Draconibacterium sediminis</name>
    <dbReference type="NCBI Taxonomy" id="1544798"/>
    <lineage>
        <taxon>Bacteria</taxon>
        <taxon>Pseudomonadati</taxon>
        <taxon>Bacteroidota</taxon>
        <taxon>Bacteroidia</taxon>
        <taxon>Marinilabiliales</taxon>
        <taxon>Prolixibacteraceae</taxon>
        <taxon>Draconibacterium</taxon>
    </lineage>
</organism>
<dbReference type="OrthoDB" id="1115172at2"/>
<keyword evidence="2" id="KW-0472">Membrane</keyword>
<sequence length="300" mass="34981">MSSQIDAMQKDSKDMRNNIIVVVLAVVLAVVLVLFFLQRRDHKVMMTEIKAEKDSIQYQLTEIAASYDSLKTENDTISEQLFVAQNKVKDLLIEVEQTKKVSFSKISDYQKQVTTLRGIMRDFVVQIDSLNRRNEELMAENREVKQQYREVEQTNQQLNQEKERLQQNLKRAAMLETRQLVAEPLNTRSKETKFAKRTAKVRIYFVLGQNATAKRGPKQIYVRIMRPDQLLMVKSENDVFQFEDLKIQYSAMREVVYEGQDLPVAIFWDNTNEPEMMPGTYTVNLFADGNEIGETTFEIQ</sequence>
<gene>
    <name evidence="3" type="ORF">LH29_03095</name>
</gene>
<comment type="caution">
    <text evidence="3">The sequence shown here is derived from an EMBL/GenBank/DDBJ whole genome shotgun (WGS) entry which is preliminary data.</text>
</comment>
<reference evidence="3 4" key="1">
    <citation type="submission" date="2014-09" db="EMBL/GenBank/DDBJ databases">
        <title>Draft Genome Sequence of Draconibacterium sp. JN14CK-3.</title>
        <authorList>
            <person name="Dong C."/>
            <person name="Lai Q."/>
            <person name="Shao Z."/>
        </authorList>
    </citation>
    <scope>NUCLEOTIDE SEQUENCE [LARGE SCALE GENOMIC DNA]</scope>
    <source>
        <strain evidence="3 4">JN14CK-3</strain>
    </source>
</reference>
<dbReference type="Proteomes" id="UP000032544">
    <property type="component" value="Unassembled WGS sequence"/>
</dbReference>
<dbReference type="EMBL" id="JRHC01000001">
    <property type="protein sequence ID" value="KJF44489.1"/>
    <property type="molecule type" value="Genomic_DNA"/>
</dbReference>
<evidence type="ECO:0000256" key="2">
    <source>
        <dbReference type="SAM" id="Phobius"/>
    </source>
</evidence>
<keyword evidence="1" id="KW-0175">Coiled coil</keyword>
<evidence type="ECO:0000313" key="4">
    <source>
        <dbReference type="Proteomes" id="UP000032544"/>
    </source>
</evidence>
<dbReference type="STRING" id="1544798.LH29_03095"/>
<evidence type="ECO:0000256" key="1">
    <source>
        <dbReference type="SAM" id="Coils"/>
    </source>
</evidence>